<proteinExistence type="predicted"/>
<sequence>MGVHQLSRQEARRIAVRAQLLDAARPDGLLDMVHGLTLLQHDQTAAVAPSAHLVAWSRLGPAYSPADLTRALATRELIDLQGLIRPAADLALFRAEMAAWPGDSAWRSQRAQWLEANDACRRDILRRLAADGESAAQDLPDTCAVPWKSTGWTNDRNVLQMLEMMVARGEVAVSSRHRGERRFDLAERVYPDVPAVPAAEAARRRNERRLSALGIARARAAETMIEPNGAGDVGEEAQIEGVRGKWRVDPAQLDQPFEGRVALLSPLDRLIFDRKRMTDLFAFDYQLEMYKPAAKRRWGYWALPILDGDRLVGKVDATADRKAGVLRVDAIHEDEPFDESEVTREIESLAEWLGLDLAGSIAV</sequence>
<evidence type="ECO:0000313" key="1">
    <source>
        <dbReference type="EMBL" id="GIE02750.1"/>
    </source>
</evidence>
<dbReference type="PANTHER" id="PTHR30528">
    <property type="entry name" value="CYTOPLASMIC PROTEIN"/>
    <property type="match status" value="1"/>
</dbReference>
<accession>A0ABQ3YYU7</accession>
<keyword evidence="2" id="KW-1185">Reference proteome</keyword>
<evidence type="ECO:0000313" key="2">
    <source>
        <dbReference type="Proteomes" id="UP000637628"/>
    </source>
</evidence>
<dbReference type="PANTHER" id="PTHR30528:SF0">
    <property type="entry name" value="CYTOPLASMIC PROTEIN"/>
    <property type="match status" value="1"/>
</dbReference>
<comment type="caution">
    <text evidence="1">The sequence shown here is derived from an EMBL/GenBank/DDBJ whole genome shotgun (WGS) entry which is preliminary data.</text>
</comment>
<reference evidence="1 2" key="1">
    <citation type="submission" date="2021-01" db="EMBL/GenBank/DDBJ databases">
        <title>Whole genome shotgun sequence of Actinoplanes durhamensis NBRC 14914.</title>
        <authorList>
            <person name="Komaki H."/>
            <person name="Tamura T."/>
        </authorList>
    </citation>
    <scope>NUCLEOTIDE SEQUENCE [LARGE SCALE GENOMIC DNA]</scope>
    <source>
        <strain evidence="1 2">NBRC 14914</strain>
    </source>
</reference>
<dbReference type="RefSeq" id="WP_203728474.1">
    <property type="nucleotide sequence ID" value="NZ_BAAATX010000013.1"/>
</dbReference>
<dbReference type="InterPro" id="IPR009351">
    <property type="entry name" value="AlkZ-like"/>
</dbReference>
<evidence type="ECO:0008006" key="3">
    <source>
        <dbReference type="Google" id="ProtNLM"/>
    </source>
</evidence>
<organism evidence="1 2">
    <name type="scientific">Paractinoplanes durhamensis</name>
    <dbReference type="NCBI Taxonomy" id="113563"/>
    <lineage>
        <taxon>Bacteria</taxon>
        <taxon>Bacillati</taxon>
        <taxon>Actinomycetota</taxon>
        <taxon>Actinomycetes</taxon>
        <taxon>Micromonosporales</taxon>
        <taxon>Micromonosporaceae</taxon>
        <taxon>Paractinoplanes</taxon>
    </lineage>
</organism>
<gene>
    <name evidence="1" type="ORF">Adu01nite_41000</name>
</gene>
<dbReference type="Pfam" id="PF06224">
    <property type="entry name" value="AlkZ-like"/>
    <property type="match status" value="1"/>
</dbReference>
<name>A0ABQ3YYU7_9ACTN</name>
<dbReference type="Proteomes" id="UP000637628">
    <property type="component" value="Unassembled WGS sequence"/>
</dbReference>
<dbReference type="EMBL" id="BOML01000033">
    <property type="protein sequence ID" value="GIE02750.1"/>
    <property type="molecule type" value="Genomic_DNA"/>
</dbReference>
<protein>
    <recommendedName>
        <fullName evidence="3">Winged helix-turn-helix domain-containing protein</fullName>
    </recommendedName>
</protein>